<gene>
    <name evidence="1" type="ORF">SADUNF_Sadunf18G0084500</name>
</gene>
<dbReference type="EMBL" id="JADGMS010000018">
    <property type="protein sequence ID" value="KAF9662728.1"/>
    <property type="molecule type" value="Genomic_DNA"/>
</dbReference>
<sequence>MAAENLLFLDPSDKDFLKFLSACSSCKHYDDRIQLIEFLIPDYMLTCLRVEGFDYALFEEWVISFLHARKALALLETRNGYTCGPALLINISSLIIDFTANIIAKYFSLADMTQMTNVFPFLLFTLLLLSHSLPGSAVKNQFDEALTKPQLPQGRHNGLISSFQTPKLGVHVRKRGRLYPRSSRKSSAVRTQLSSSHIAGSVLAFLSLFLF</sequence>
<reference evidence="1 2" key="1">
    <citation type="submission" date="2020-10" db="EMBL/GenBank/DDBJ databases">
        <title>Plant Genome Project.</title>
        <authorList>
            <person name="Zhang R.-G."/>
        </authorList>
    </citation>
    <scope>NUCLEOTIDE SEQUENCE [LARGE SCALE GENOMIC DNA]</scope>
    <source>
        <strain evidence="1">FAFU-HL-1</strain>
        <tissue evidence="1">Leaf</tissue>
    </source>
</reference>
<comment type="caution">
    <text evidence="1">The sequence shown here is derived from an EMBL/GenBank/DDBJ whole genome shotgun (WGS) entry which is preliminary data.</text>
</comment>
<keyword evidence="2" id="KW-1185">Reference proteome</keyword>
<organism evidence="1 2">
    <name type="scientific">Salix dunnii</name>
    <dbReference type="NCBI Taxonomy" id="1413687"/>
    <lineage>
        <taxon>Eukaryota</taxon>
        <taxon>Viridiplantae</taxon>
        <taxon>Streptophyta</taxon>
        <taxon>Embryophyta</taxon>
        <taxon>Tracheophyta</taxon>
        <taxon>Spermatophyta</taxon>
        <taxon>Magnoliopsida</taxon>
        <taxon>eudicotyledons</taxon>
        <taxon>Gunneridae</taxon>
        <taxon>Pentapetalae</taxon>
        <taxon>rosids</taxon>
        <taxon>fabids</taxon>
        <taxon>Malpighiales</taxon>
        <taxon>Salicaceae</taxon>
        <taxon>Saliceae</taxon>
        <taxon>Salix</taxon>
    </lineage>
</organism>
<dbReference type="AlphaFoldDB" id="A0A835J3C2"/>
<name>A0A835J3C2_9ROSI</name>
<accession>A0A835J3C2</accession>
<dbReference type="Proteomes" id="UP000657918">
    <property type="component" value="Unassembled WGS sequence"/>
</dbReference>
<dbReference type="GO" id="GO:0000212">
    <property type="term" value="P:meiotic spindle organization"/>
    <property type="evidence" value="ECO:0007669"/>
    <property type="project" value="InterPro"/>
</dbReference>
<dbReference type="OrthoDB" id="10324574at2759"/>
<evidence type="ECO:0000313" key="1">
    <source>
        <dbReference type="EMBL" id="KAF9662728.1"/>
    </source>
</evidence>
<dbReference type="PANTHER" id="PTHR35768">
    <property type="entry name" value="PROTEIN MULTIPOLAR SPINDLE 1"/>
    <property type="match status" value="1"/>
</dbReference>
<evidence type="ECO:0000313" key="2">
    <source>
        <dbReference type="Proteomes" id="UP000657918"/>
    </source>
</evidence>
<dbReference type="PANTHER" id="PTHR35768:SF1">
    <property type="entry name" value="PROTEIN MULTIPOLAR SPINDLE 1"/>
    <property type="match status" value="1"/>
</dbReference>
<dbReference type="GO" id="GO:0007059">
    <property type="term" value="P:chromosome segregation"/>
    <property type="evidence" value="ECO:0007669"/>
    <property type="project" value="TreeGrafter"/>
</dbReference>
<dbReference type="GO" id="GO:0042138">
    <property type="term" value="P:meiotic DNA double-strand break formation"/>
    <property type="evidence" value="ECO:0007669"/>
    <property type="project" value="InterPro"/>
</dbReference>
<dbReference type="InterPro" id="IPR037500">
    <property type="entry name" value="Msp1"/>
</dbReference>
<dbReference type="GO" id="GO:0007140">
    <property type="term" value="P:male meiotic nuclear division"/>
    <property type="evidence" value="ECO:0007669"/>
    <property type="project" value="TreeGrafter"/>
</dbReference>
<proteinExistence type="predicted"/>
<protein>
    <submittedName>
        <fullName evidence="1">Uncharacterized protein</fullName>
    </submittedName>
</protein>